<gene>
    <name evidence="1" type="ORF">H1R20_g15374</name>
</gene>
<name>A0A9W8IRP4_9AGAR</name>
<dbReference type="OrthoDB" id="10327753at2759"/>
<feature type="non-terminal residue" evidence="1">
    <location>
        <position position="1"/>
    </location>
</feature>
<keyword evidence="2" id="KW-1185">Reference proteome</keyword>
<protein>
    <submittedName>
        <fullName evidence="1">Uncharacterized protein</fullName>
    </submittedName>
</protein>
<dbReference type="AlphaFoldDB" id="A0A9W8IRP4"/>
<dbReference type="EMBL" id="JANBPK010001558">
    <property type="protein sequence ID" value="KAJ2921717.1"/>
    <property type="molecule type" value="Genomic_DNA"/>
</dbReference>
<comment type="caution">
    <text evidence="1">The sequence shown here is derived from an EMBL/GenBank/DDBJ whole genome shotgun (WGS) entry which is preliminary data.</text>
</comment>
<reference evidence="1" key="1">
    <citation type="submission" date="2022-06" db="EMBL/GenBank/DDBJ databases">
        <title>Genome Sequence of Candolleomyces eurysporus.</title>
        <authorList>
            <person name="Buettner E."/>
        </authorList>
    </citation>
    <scope>NUCLEOTIDE SEQUENCE</scope>
    <source>
        <strain evidence="1">VTCC 930004</strain>
    </source>
</reference>
<organism evidence="1 2">
    <name type="scientific">Candolleomyces eurysporus</name>
    <dbReference type="NCBI Taxonomy" id="2828524"/>
    <lineage>
        <taxon>Eukaryota</taxon>
        <taxon>Fungi</taxon>
        <taxon>Dikarya</taxon>
        <taxon>Basidiomycota</taxon>
        <taxon>Agaricomycotina</taxon>
        <taxon>Agaricomycetes</taxon>
        <taxon>Agaricomycetidae</taxon>
        <taxon>Agaricales</taxon>
        <taxon>Agaricineae</taxon>
        <taxon>Psathyrellaceae</taxon>
        <taxon>Candolleomyces</taxon>
    </lineage>
</organism>
<accession>A0A9W8IRP4</accession>
<sequence length="157" mass="17739">MNPLRRALQSLKTHQARPWRLVVSPDPNRFPGGLGARFLAKNEREWHMKLDAKSNLDDYEENGLLFSYASNDTAKGSSSKAGQPMATEWVRIVGDGSRKTADGRTINDLLREELRNFSSYPLHDAKSAEKVAEDMEKRLGEIARFERVEDIPSPSPK</sequence>
<evidence type="ECO:0000313" key="2">
    <source>
        <dbReference type="Proteomes" id="UP001140091"/>
    </source>
</evidence>
<evidence type="ECO:0000313" key="1">
    <source>
        <dbReference type="EMBL" id="KAJ2921717.1"/>
    </source>
</evidence>
<proteinExistence type="predicted"/>
<dbReference type="Proteomes" id="UP001140091">
    <property type="component" value="Unassembled WGS sequence"/>
</dbReference>